<dbReference type="EMBL" id="HBEY01046607">
    <property type="protein sequence ID" value="CAD8618967.1"/>
    <property type="molecule type" value="Transcribed_RNA"/>
</dbReference>
<gene>
    <name evidence="1" type="ORF">CPEL01642_LOCUS22348</name>
</gene>
<evidence type="ECO:0000313" key="1">
    <source>
        <dbReference type="EMBL" id="CAD8618967.1"/>
    </source>
</evidence>
<dbReference type="AlphaFoldDB" id="A0A7S0LPM8"/>
<reference evidence="1" key="1">
    <citation type="submission" date="2021-01" db="EMBL/GenBank/DDBJ databases">
        <authorList>
            <person name="Corre E."/>
            <person name="Pelletier E."/>
            <person name="Niang G."/>
            <person name="Scheremetjew M."/>
            <person name="Finn R."/>
            <person name="Kale V."/>
            <person name="Holt S."/>
            <person name="Cochrane G."/>
            <person name="Meng A."/>
            <person name="Brown T."/>
            <person name="Cohen L."/>
        </authorList>
    </citation>
    <scope>NUCLEOTIDE SEQUENCE</scope>
    <source>
        <strain evidence="1">PLY182g</strain>
    </source>
</reference>
<organism evidence="1">
    <name type="scientific">Coccolithus braarudii</name>
    <dbReference type="NCBI Taxonomy" id="221442"/>
    <lineage>
        <taxon>Eukaryota</taxon>
        <taxon>Haptista</taxon>
        <taxon>Haptophyta</taxon>
        <taxon>Prymnesiophyceae</taxon>
        <taxon>Coccolithales</taxon>
        <taxon>Coccolithaceae</taxon>
        <taxon>Coccolithus</taxon>
    </lineage>
</organism>
<proteinExistence type="predicted"/>
<accession>A0A7S0LPM8</accession>
<protein>
    <submittedName>
        <fullName evidence="1">Uncharacterized protein</fullName>
    </submittedName>
</protein>
<name>A0A7S0LPM8_9EUKA</name>
<sequence length="200" mass="22063">MSKRRRSDDSEAVIITVYAPTGYELWGMVHLRSERCKTWRCGLEHEVDGVKCGRFDGKGSADHERRWPGGEQLVTESVPSVEAGRRIMQRVAARLPAACTARLSDDMQRWESERGTHAETCAEGPRLDGPPFSDVIDGAATCKDSIGYHGSRQMPSMTRGGAFRGGVPRGVVLRQRGEHAHAAGEEMSRLVIEAAQEERS</sequence>